<dbReference type="InterPro" id="IPR039425">
    <property type="entry name" value="RNA_pol_sigma-70-like"/>
</dbReference>
<dbReference type="InterPro" id="IPR013249">
    <property type="entry name" value="RNA_pol_sigma70_r4_t2"/>
</dbReference>
<dbReference type="Pfam" id="PF08281">
    <property type="entry name" value="Sigma70_r4_2"/>
    <property type="match status" value="1"/>
</dbReference>
<comment type="similarity">
    <text evidence="1">Belongs to the sigma-70 factor family. ECF subfamily.</text>
</comment>
<reference evidence="7 8" key="1">
    <citation type="submission" date="2018-07" db="EMBL/GenBank/DDBJ databases">
        <title>Genomic Encyclopedia of Type Strains, Phase III (KMG-III): the genomes of soil and plant-associated and newly described type strains.</title>
        <authorList>
            <person name="Whitman W."/>
        </authorList>
    </citation>
    <scope>NUCLEOTIDE SEQUENCE [LARGE SCALE GENOMIC DNA]</scope>
    <source>
        <strain evidence="7 8">CECT 8333</strain>
    </source>
</reference>
<proteinExistence type="inferred from homology"/>
<evidence type="ECO:0000256" key="1">
    <source>
        <dbReference type="ARBA" id="ARBA00010641"/>
    </source>
</evidence>
<keyword evidence="3" id="KW-0731">Sigma factor</keyword>
<evidence type="ECO:0000256" key="3">
    <source>
        <dbReference type="ARBA" id="ARBA00023082"/>
    </source>
</evidence>
<dbReference type="GO" id="GO:0003677">
    <property type="term" value="F:DNA binding"/>
    <property type="evidence" value="ECO:0007669"/>
    <property type="project" value="InterPro"/>
</dbReference>
<dbReference type="OrthoDB" id="9794508at2"/>
<name>A0A369BMD9_9BACL</name>
<keyword evidence="8" id="KW-1185">Reference proteome</keyword>
<dbReference type="PANTHER" id="PTHR43133">
    <property type="entry name" value="RNA POLYMERASE ECF-TYPE SIGMA FACTO"/>
    <property type="match status" value="1"/>
</dbReference>
<dbReference type="Gene3D" id="1.10.10.10">
    <property type="entry name" value="Winged helix-like DNA-binding domain superfamily/Winged helix DNA-binding domain"/>
    <property type="match status" value="1"/>
</dbReference>
<gene>
    <name evidence="7" type="ORF">DFP94_101141</name>
</gene>
<dbReference type="PANTHER" id="PTHR43133:SF51">
    <property type="entry name" value="RNA POLYMERASE SIGMA FACTOR"/>
    <property type="match status" value="1"/>
</dbReference>
<dbReference type="GO" id="GO:0006352">
    <property type="term" value="P:DNA-templated transcription initiation"/>
    <property type="evidence" value="ECO:0007669"/>
    <property type="project" value="InterPro"/>
</dbReference>
<dbReference type="SUPFAM" id="SSF88946">
    <property type="entry name" value="Sigma2 domain of RNA polymerase sigma factors"/>
    <property type="match status" value="1"/>
</dbReference>
<dbReference type="InterPro" id="IPR014284">
    <property type="entry name" value="RNA_pol_sigma-70_dom"/>
</dbReference>
<accession>A0A369BMD9</accession>
<comment type="caution">
    <text evidence="7">The sequence shown here is derived from an EMBL/GenBank/DDBJ whole genome shotgun (WGS) entry which is preliminary data.</text>
</comment>
<dbReference type="Proteomes" id="UP000253090">
    <property type="component" value="Unassembled WGS sequence"/>
</dbReference>
<evidence type="ECO:0000313" key="8">
    <source>
        <dbReference type="Proteomes" id="UP000253090"/>
    </source>
</evidence>
<protein>
    <submittedName>
        <fullName evidence="7">RNA polymerase sigma-70 factor (ECF subfamily)</fullName>
    </submittedName>
</protein>
<evidence type="ECO:0000259" key="5">
    <source>
        <dbReference type="Pfam" id="PF04542"/>
    </source>
</evidence>
<dbReference type="InterPro" id="IPR013324">
    <property type="entry name" value="RNA_pol_sigma_r3/r4-like"/>
</dbReference>
<feature type="domain" description="RNA polymerase sigma-70 region 2" evidence="5">
    <location>
        <begin position="16"/>
        <end position="82"/>
    </location>
</feature>
<dbReference type="RefSeq" id="WP_114494536.1">
    <property type="nucleotide sequence ID" value="NZ_QPJW01000001.1"/>
</dbReference>
<dbReference type="AlphaFoldDB" id="A0A369BMD9"/>
<dbReference type="InterPro" id="IPR013325">
    <property type="entry name" value="RNA_pol_sigma_r2"/>
</dbReference>
<evidence type="ECO:0000313" key="7">
    <source>
        <dbReference type="EMBL" id="RCX22561.1"/>
    </source>
</evidence>
<dbReference type="Pfam" id="PF04542">
    <property type="entry name" value="Sigma70_r2"/>
    <property type="match status" value="1"/>
</dbReference>
<feature type="domain" description="RNA polymerase sigma factor 70 region 4 type 2" evidence="6">
    <location>
        <begin position="106"/>
        <end position="157"/>
    </location>
</feature>
<organism evidence="7 8">
    <name type="scientific">Fontibacillus phaseoli</name>
    <dbReference type="NCBI Taxonomy" id="1416533"/>
    <lineage>
        <taxon>Bacteria</taxon>
        <taxon>Bacillati</taxon>
        <taxon>Bacillota</taxon>
        <taxon>Bacilli</taxon>
        <taxon>Bacillales</taxon>
        <taxon>Paenibacillaceae</taxon>
        <taxon>Fontibacillus</taxon>
    </lineage>
</organism>
<dbReference type="SUPFAM" id="SSF88659">
    <property type="entry name" value="Sigma3 and sigma4 domains of RNA polymerase sigma factors"/>
    <property type="match status" value="1"/>
</dbReference>
<dbReference type="GO" id="GO:0016987">
    <property type="term" value="F:sigma factor activity"/>
    <property type="evidence" value="ECO:0007669"/>
    <property type="project" value="UniProtKB-KW"/>
</dbReference>
<evidence type="ECO:0000259" key="6">
    <source>
        <dbReference type="Pfam" id="PF08281"/>
    </source>
</evidence>
<dbReference type="NCBIfam" id="TIGR02937">
    <property type="entry name" value="sigma70-ECF"/>
    <property type="match status" value="1"/>
</dbReference>
<sequence length="176" mass="20879">MDNPALGPRDDEFAEIYRMHVDTVYRLCFILLKNTADADDAVQSIFLKMFKHNKTFNDHEHEKAWLIVATKNHCKDVLKSWWRSRRIDMDVLPEKTSWENDKQQGEVLAKLLSLPEKYRTVLYLYYYEEYSVREISKLLDRKESTIQTQLSKGRERLKADLRGGECFEREPSKGTI</sequence>
<dbReference type="EMBL" id="QPJW01000001">
    <property type="protein sequence ID" value="RCX22561.1"/>
    <property type="molecule type" value="Genomic_DNA"/>
</dbReference>
<keyword evidence="4" id="KW-0804">Transcription</keyword>
<evidence type="ECO:0000256" key="2">
    <source>
        <dbReference type="ARBA" id="ARBA00023015"/>
    </source>
</evidence>
<dbReference type="Gene3D" id="1.10.1740.10">
    <property type="match status" value="1"/>
</dbReference>
<dbReference type="InterPro" id="IPR036388">
    <property type="entry name" value="WH-like_DNA-bd_sf"/>
</dbReference>
<keyword evidence="2" id="KW-0805">Transcription regulation</keyword>
<evidence type="ECO:0000256" key="4">
    <source>
        <dbReference type="ARBA" id="ARBA00023163"/>
    </source>
</evidence>
<dbReference type="InterPro" id="IPR007627">
    <property type="entry name" value="RNA_pol_sigma70_r2"/>
</dbReference>